<keyword evidence="33" id="KW-1185">Reference proteome</keyword>
<dbReference type="InterPro" id="IPR057073">
    <property type="entry name" value="EGF_integrin_2"/>
</dbReference>
<dbReference type="GO" id="GO:0001968">
    <property type="term" value="F:fibronectin binding"/>
    <property type="evidence" value="ECO:0007669"/>
    <property type="project" value="TreeGrafter"/>
</dbReference>
<evidence type="ECO:0000256" key="22">
    <source>
        <dbReference type="ARBA" id="ARBA00023170"/>
    </source>
</evidence>
<feature type="transmembrane region" description="Helical" evidence="27">
    <location>
        <begin position="832"/>
        <end position="854"/>
    </location>
</feature>
<comment type="caution">
    <text evidence="32">The sequence shown here is derived from an EMBL/GenBank/DDBJ whole genome shotgun (WGS) entry which is preliminary data.</text>
</comment>
<keyword evidence="7" id="KW-0245">EGF-like domain</keyword>
<dbReference type="SMART" id="SM01242">
    <property type="entry name" value="Integrin_B_tail"/>
    <property type="match status" value="1"/>
</dbReference>
<proteinExistence type="inferred from homology"/>
<dbReference type="GO" id="GO:0043005">
    <property type="term" value="C:neuron projection"/>
    <property type="evidence" value="ECO:0007669"/>
    <property type="project" value="UniProtKB-ARBA"/>
</dbReference>
<evidence type="ECO:0000256" key="18">
    <source>
        <dbReference type="ARBA" id="ARBA00022989"/>
    </source>
</evidence>
<dbReference type="Gene3D" id="2.60.40.1510">
    <property type="entry name" value="ntegrin, alpha v. Chain A, domain 3"/>
    <property type="match status" value="1"/>
</dbReference>
<evidence type="ECO:0000256" key="15">
    <source>
        <dbReference type="ARBA" id="ARBA00022842"/>
    </source>
</evidence>
<dbReference type="GO" id="GO:0032587">
    <property type="term" value="C:ruffle membrane"/>
    <property type="evidence" value="ECO:0007669"/>
    <property type="project" value="UniProtKB-SubCell"/>
</dbReference>
<dbReference type="GO" id="GO:0046872">
    <property type="term" value="F:metal ion binding"/>
    <property type="evidence" value="ECO:0007669"/>
    <property type="project" value="UniProtKB-KW"/>
</dbReference>
<evidence type="ECO:0000259" key="29">
    <source>
        <dbReference type="SMART" id="SM00423"/>
    </source>
</evidence>
<dbReference type="Gene3D" id="2.10.25.10">
    <property type="entry name" value="Laminin"/>
    <property type="match status" value="4"/>
</dbReference>
<evidence type="ECO:0000313" key="32">
    <source>
        <dbReference type="EMBL" id="KAJ8375988.1"/>
    </source>
</evidence>
<keyword evidence="12" id="KW-0732">Signal</keyword>
<evidence type="ECO:0000256" key="8">
    <source>
        <dbReference type="ARBA" id="ARBA00022541"/>
    </source>
</evidence>
<dbReference type="InterPro" id="IPR016201">
    <property type="entry name" value="PSI"/>
</dbReference>
<dbReference type="InterPro" id="IPR013111">
    <property type="entry name" value="EGF_extracell"/>
</dbReference>
<keyword evidence="10 25" id="KW-0812">Transmembrane</keyword>
<evidence type="ECO:0000259" key="31">
    <source>
        <dbReference type="SMART" id="SM01242"/>
    </source>
</evidence>
<dbReference type="EMBL" id="JAINUF010000002">
    <property type="protein sequence ID" value="KAJ8375988.1"/>
    <property type="molecule type" value="Genomic_DNA"/>
</dbReference>
<dbReference type="FunFam" id="3.30.1680.10:FF:000002">
    <property type="entry name" value="Integrin beta"/>
    <property type="match status" value="1"/>
</dbReference>
<dbReference type="GO" id="GO:0009986">
    <property type="term" value="C:cell surface"/>
    <property type="evidence" value="ECO:0007669"/>
    <property type="project" value="TreeGrafter"/>
</dbReference>
<evidence type="ECO:0000256" key="23">
    <source>
        <dbReference type="ARBA" id="ARBA00023180"/>
    </source>
</evidence>
<evidence type="ECO:0000256" key="24">
    <source>
        <dbReference type="ARBA" id="ARBA00023273"/>
    </source>
</evidence>
<feature type="compositionally biased region" description="Polar residues" evidence="26">
    <location>
        <begin position="53"/>
        <end position="62"/>
    </location>
</feature>
<dbReference type="SMART" id="SM01241">
    <property type="entry name" value="Integrin_b_cyt"/>
    <property type="match status" value="1"/>
</dbReference>
<evidence type="ECO:0000256" key="21">
    <source>
        <dbReference type="ARBA" id="ARBA00023157"/>
    </source>
</evidence>
<evidence type="ECO:0000256" key="3">
    <source>
        <dbReference type="ARBA" id="ARBA00004297"/>
    </source>
</evidence>
<feature type="region of interest" description="Disordered" evidence="26">
    <location>
        <begin position="43"/>
        <end position="76"/>
    </location>
</feature>
<keyword evidence="17" id="KW-0965">Cell junction</keyword>
<organism evidence="32 33">
    <name type="scientific">Synaphobranchus kaupii</name>
    <name type="common">Kaup's arrowtooth eel</name>
    <dbReference type="NCBI Taxonomy" id="118154"/>
    <lineage>
        <taxon>Eukaryota</taxon>
        <taxon>Metazoa</taxon>
        <taxon>Chordata</taxon>
        <taxon>Craniata</taxon>
        <taxon>Vertebrata</taxon>
        <taxon>Euteleostomi</taxon>
        <taxon>Actinopterygii</taxon>
        <taxon>Neopterygii</taxon>
        <taxon>Teleostei</taxon>
        <taxon>Anguilliformes</taxon>
        <taxon>Synaphobranchidae</taxon>
        <taxon>Synaphobranchus</taxon>
    </lineage>
</organism>
<dbReference type="SUPFAM" id="SSF103575">
    <property type="entry name" value="Plexin repeat"/>
    <property type="match status" value="1"/>
</dbReference>
<dbReference type="InterPro" id="IPR036349">
    <property type="entry name" value="Integrin_bsu_tail_dom_sf"/>
</dbReference>
<evidence type="ECO:0000256" key="27">
    <source>
        <dbReference type="SAM" id="Phobius"/>
    </source>
</evidence>
<evidence type="ECO:0000256" key="2">
    <source>
        <dbReference type="ARBA" id="ARBA00004223"/>
    </source>
</evidence>
<keyword evidence="24" id="KW-0966">Cell projection</keyword>
<dbReference type="GO" id="GO:0042592">
    <property type="term" value="P:homeostatic process"/>
    <property type="evidence" value="ECO:0007669"/>
    <property type="project" value="UniProtKB-ARBA"/>
</dbReference>
<dbReference type="Proteomes" id="UP001152622">
    <property type="component" value="Chromosome 2"/>
</dbReference>
<keyword evidence="15" id="KW-0460">Magnesium</keyword>
<dbReference type="GO" id="GO:0098609">
    <property type="term" value="P:cell-cell adhesion"/>
    <property type="evidence" value="ECO:0007669"/>
    <property type="project" value="TreeGrafter"/>
</dbReference>
<dbReference type="GO" id="GO:0045202">
    <property type="term" value="C:synapse"/>
    <property type="evidence" value="ECO:0007669"/>
    <property type="project" value="TreeGrafter"/>
</dbReference>
<keyword evidence="19 25" id="KW-0401">Integrin</keyword>
<evidence type="ECO:0000256" key="4">
    <source>
        <dbReference type="ARBA" id="ARBA00004510"/>
    </source>
</evidence>
<dbReference type="Pfam" id="PF08725">
    <property type="entry name" value="Integrin_b_cyt"/>
    <property type="match status" value="1"/>
</dbReference>
<evidence type="ECO:0000256" key="19">
    <source>
        <dbReference type="ARBA" id="ARBA00023037"/>
    </source>
</evidence>
<dbReference type="FunFam" id="3.40.50.410:FF:000002">
    <property type="entry name" value="Integrin beta"/>
    <property type="match status" value="1"/>
</dbReference>
<dbReference type="GO" id="GO:0016328">
    <property type="term" value="C:lateral plasma membrane"/>
    <property type="evidence" value="ECO:0007669"/>
    <property type="project" value="UniProtKB-ARBA"/>
</dbReference>
<dbReference type="Gene3D" id="3.40.50.410">
    <property type="entry name" value="von Willebrand factor, type A domain"/>
    <property type="match status" value="1"/>
</dbReference>
<dbReference type="Pfam" id="PF00362">
    <property type="entry name" value="Integrin_beta"/>
    <property type="match status" value="1"/>
</dbReference>
<reference evidence="32" key="1">
    <citation type="journal article" date="2023" name="Science">
        <title>Genome structures resolve the early diversification of teleost fishes.</title>
        <authorList>
            <person name="Parey E."/>
            <person name="Louis A."/>
            <person name="Montfort J."/>
            <person name="Bouchez O."/>
            <person name="Roques C."/>
            <person name="Iampietro C."/>
            <person name="Lluch J."/>
            <person name="Castinel A."/>
            <person name="Donnadieu C."/>
            <person name="Desvignes T."/>
            <person name="Floi Bucao C."/>
            <person name="Jouanno E."/>
            <person name="Wen M."/>
            <person name="Mejri S."/>
            <person name="Dirks R."/>
            <person name="Jansen H."/>
            <person name="Henkel C."/>
            <person name="Chen W.J."/>
            <person name="Zahm M."/>
            <person name="Cabau C."/>
            <person name="Klopp C."/>
            <person name="Thompson A.W."/>
            <person name="Robinson-Rechavi M."/>
            <person name="Braasch I."/>
            <person name="Lecointre G."/>
            <person name="Bobe J."/>
            <person name="Postlethwait J.H."/>
            <person name="Berthelot C."/>
            <person name="Roest Crollius H."/>
            <person name="Guiguen Y."/>
        </authorList>
    </citation>
    <scope>NUCLEOTIDE SEQUENCE</scope>
    <source>
        <strain evidence="32">WJC10195</strain>
    </source>
</reference>
<evidence type="ECO:0000256" key="1">
    <source>
        <dbReference type="ARBA" id="ARBA00004199"/>
    </source>
</evidence>
<dbReference type="SUPFAM" id="SSF57196">
    <property type="entry name" value="EGF/Laminin"/>
    <property type="match status" value="2"/>
</dbReference>
<dbReference type="SUPFAM" id="SSF69687">
    <property type="entry name" value="Integrin beta tail domain"/>
    <property type="match status" value="1"/>
</dbReference>
<dbReference type="Gene3D" id="4.10.1240.30">
    <property type="match status" value="1"/>
</dbReference>
<sequence length="901" mass="99759">MEMREAGNFPVAPPTQSLPVFPLASGYAAEIRNEQHRGLHQCGQYPEEMDGNSEMSGKTTVTDHFGEPTPTTSGNHSAVCKHCSISVHGSIRAIFNFKRHLQGIMKALVVLLLLCCWDSTQGEQGDGEQACHAIAVRSCDGCLASGLHCAWCSNESFIGPGQFTWERCDTVSALLERGCPHGWIEDPRGNTTLLLNHNVTSPNQQAPHGIVQLQPQKVQMRLRPGEPQTFKVKFKRVEDYPIDLYYLMDLSFSMEDDLLNVKQLGTDLMEEMRNITRDFRMGFGAFVDKTVMPYISTTDFMLQNPCKRQEPHACAPAFSFRHVLSFTRNGSLFSELVGRQNISGNLDSPEGGLDALMQVAACEGTIGWRNVTRLLVFSTDAGFHFAGDGKLGGIILPNDGKCHLENNMYTMSNHHDYPSVAHVAQKLKQKNIQTIFAVTQDVQHLYEGLKGMFPKSAVGTLSNNSHNILQLIVDAYNALTSEVIMDNSNLPEGYQITFSSSCKDNVLRTGEEGRKCSNISIGDEVSFQVSITATGCEGGSGKSRVFIKPQGFSEEVEVILQPVCQCHCSQDSLSHSPSCKTKGALECGACRCEEGHTGTFCECDENVVNKGDMSGLCHRDNASEVCSGHGDCVCGECVCHKSRRNPDHTYYGKYCQCDNFRCDQYQGILCGGRGRCECGSCQCFPGFSGRACECPLSLQPCLSRHGLLCNGRGRCVCGTCVCEDGRFQGPTCEICPSCPDICTEHRECILCRAFRQGLGEKECDRDCSHLNLTLLEEPVHLPQENHDHGLHRCKEKDTDGCWVHFLYQTEHRHRSAHVHVALERECPAGPDVVLITALVSGSIVLLGLVLLLVWKLFTTIHDRREFARFQKELGKAKWDMDDNPIYKSAITTIQNPKYKAQ</sequence>
<dbReference type="InterPro" id="IPR002369">
    <property type="entry name" value="Integrin_bsu_VWA"/>
</dbReference>
<dbReference type="PRINTS" id="PR01186">
    <property type="entry name" value="INTEGRINB"/>
</dbReference>
<dbReference type="Pfam" id="PF18372">
    <property type="entry name" value="I-EGF_1"/>
    <property type="match status" value="1"/>
</dbReference>
<dbReference type="Gene3D" id="1.20.5.100">
    <property type="entry name" value="Cytochrome c1, transmembrane anchor, C-terminal"/>
    <property type="match status" value="1"/>
</dbReference>
<dbReference type="FunFam" id="1.20.5.100:FF:000002">
    <property type="entry name" value="Integrin beta"/>
    <property type="match status" value="1"/>
</dbReference>
<keyword evidence="22" id="KW-0675">Receptor</keyword>
<dbReference type="GO" id="GO:0043236">
    <property type="term" value="F:laminin binding"/>
    <property type="evidence" value="ECO:0007669"/>
    <property type="project" value="TreeGrafter"/>
</dbReference>
<dbReference type="GO" id="GO:0098639">
    <property type="term" value="F:collagen binding involved in cell-matrix adhesion"/>
    <property type="evidence" value="ECO:0007669"/>
    <property type="project" value="TreeGrafter"/>
</dbReference>
<dbReference type="AlphaFoldDB" id="A0A9Q1G6K5"/>
<keyword evidence="9" id="KW-0597">Phosphoprotein</keyword>
<dbReference type="GO" id="GO:0110020">
    <property type="term" value="P:regulation of actomyosin structure organization"/>
    <property type="evidence" value="ECO:0007669"/>
    <property type="project" value="UniProtKB-ARBA"/>
</dbReference>
<dbReference type="InterPro" id="IPR036465">
    <property type="entry name" value="vWFA_dom_sf"/>
</dbReference>
<feature type="domain" description="Integrin beta subunit cytoplasmic" evidence="30">
    <location>
        <begin position="855"/>
        <end position="901"/>
    </location>
</feature>
<evidence type="ECO:0000256" key="5">
    <source>
        <dbReference type="ARBA" id="ARBA00007449"/>
    </source>
</evidence>
<evidence type="ECO:0000256" key="26">
    <source>
        <dbReference type="SAM" id="MobiDB-lite"/>
    </source>
</evidence>
<evidence type="ECO:0000256" key="12">
    <source>
        <dbReference type="ARBA" id="ARBA00022729"/>
    </source>
</evidence>
<dbReference type="GO" id="GO:0040012">
    <property type="term" value="P:regulation of locomotion"/>
    <property type="evidence" value="ECO:0007669"/>
    <property type="project" value="UniProtKB-ARBA"/>
</dbReference>
<dbReference type="OrthoDB" id="410592at2759"/>
<evidence type="ECO:0000256" key="14">
    <source>
        <dbReference type="ARBA" id="ARBA00022837"/>
    </source>
</evidence>
<dbReference type="GO" id="GO:0007517">
    <property type="term" value="P:muscle organ development"/>
    <property type="evidence" value="ECO:0007669"/>
    <property type="project" value="UniProtKB-KW"/>
</dbReference>
<dbReference type="GO" id="GO:0036477">
    <property type="term" value="C:somatodendritic compartment"/>
    <property type="evidence" value="ECO:0007669"/>
    <property type="project" value="UniProtKB-ARBA"/>
</dbReference>
<dbReference type="Pfam" id="PF07965">
    <property type="entry name" value="Integrin_B_tail"/>
    <property type="match status" value="1"/>
</dbReference>
<dbReference type="InterPro" id="IPR012896">
    <property type="entry name" value="Integrin_bsu_tail"/>
</dbReference>
<dbReference type="GO" id="GO:0030016">
    <property type="term" value="C:myofibril"/>
    <property type="evidence" value="ECO:0007669"/>
    <property type="project" value="UniProtKB-ARBA"/>
</dbReference>
<dbReference type="SMART" id="SM00187">
    <property type="entry name" value="INB"/>
    <property type="match status" value="1"/>
</dbReference>
<dbReference type="FunFam" id="2.10.25.10:FF:000043">
    <property type="entry name" value="Integrin beta"/>
    <property type="match status" value="1"/>
</dbReference>
<dbReference type="GO" id="GO:0002164">
    <property type="term" value="P:larval development"/>
    <property type="evidence" value="ECO:0007669"/>
    <property type="project" value="UniProtKB-ARBA"/>
</dbReference>
<evidence type="ECO:0000256" key="6">
    <source>
        <dbReference type="ARBA" id="ARBA00022475"/>
    </source>
</evidence>
<dbReference type="PANTHER" id="PTHR10082:SF28">
    <property type="entry name" value="INTEGRIN BETA-1"/>
    <property type="match status" value="1"/>
</dbReference>
<dbReference type="SUPFAM" id="SSF53300">
    <property type="entry name" value="vWA-like"/>
    <property type="match status" value="1"/>
</dbReference>
<comment type="subcellular location">
    <subcellularLocation>
        <location evidence="25">Cell membrane</location>
        <topology evidence="25">Single-pass type I membrane protein</topology>
    </subcellularLocation>
    <subcellularLocation>
        <location evidence="3">Cell projection</location>
        <location evidence="3">Invadopodium membrane</location>
        <topology evidence="3">Single-pass type I membrane protein</topology>
    </subcellularLocation>
    <subcellularLocation>
        <location evidence="4">Cell projection</location>
        <location evidence="4">Lamellipodium</location>
    </subcellularLocation>
    <subcellularLocation>
        <location evidence="1">Cell projection</location>
        <location evidence="1">Ruffle membrane</location>
        <topology evidence="1">Single-pass type I membrane protein</topology>
    </subcellularLocation>
    <subcellularLocation>
        <location evidence="2">Melanosome</location>
    </subcellularLocation>
</comment>
<dbReference type="PROSITE" id="PS00243">
    <property type="entry name" value="I_EGF_1"/>
    <property type="match status" value="1"/>
</dbReference>
<dbReference type="GO" id="GO:0016477">
    <property type="term" value="P:cell migration"/>
    <property type="evidence" value="ECO:0007669"/>
    <property type="project" value="TreeGrafter"/>
</dbReference>
<keyword evidence="18 27" id="KW-1133">Transmembrane helix</keyword>
<keyword evidence="14" id="KW-0106">Calcium</keyword>
<dbReference type="GO" id="GO:0007229">
    <property type="term" value="P:integrin-mediated signaling pathway"/>
    <property type="evidence" value="ECO:0007669"/>
    <property type="project" value="UniProtKB-KW"/>
</dbReference>
<keyword evidence="8" id="KW-0517">Myogenesis</keyword>
<dbReference type="Pfam" id="PF23105">
    <property type="entry name" value="EGF_integrin"/>
    <property type="match status" value="1"/>
</dbReference>
<name>A0A9Q1G6K5_SYNKA</name>
<evidence type="ECO:0000256" key="25">
    <source>
        <dbReference type="RuleBase" id="RU000633"/>
    </source>
</evidence>
<dbReference type="GO" id="GO:0033627">
    <property type="term" value="P:cell adhesion mediated by integrin"/>
    <property type="evidence" value="ECO:0007669"/>
    <property type="project" value="TreeGrafter"/>
</dbReference>
<accession>A0A9Q1G6K5</accession>
<dbReference type="GO" id="GO:0005925">
    <property type="term" value="C:focal adhesion"/>
    <property type="evidence" value="ECO:0007669"/>
    <property type="project" value="TreeGrafter"/>
</dbReference>
<feature type="domain" description="Integrin beta subunit tail" evidence="31">
    <location>
        <begin position="742"/>
        <end position="831"/>
    </location>
</feature>
<dbReference type="GO" id="GO:0042470">
    <property type="term" value="C:melanosome"/>
    <property type="evidence" value="ECO:0007669"/>
    <property type="project" value="UniProtKB-SubCell"/>
</dbReference>
<dbReference type="GO" id="GO:1902903">
    <property type="term" value="P:regulation of supramolecular fiber organization"/>
    <property type="evidence" value="ECO:0007669"/>
    <property type="project" value="UniProtKB-ARBA"/>
</dbReference>
<keyword evidence="11" id="KW-0479">Metal-binding</keyword>
<keyword evidence="20 27" id="KW-0472">Membrane</keyword>
<feature type="domain" description="Integrin beta subunit VWA" evidence="28">
    <location>
        <begin position="138"/>
        <end position="566"/>
    </location>
</feature>
<dbReference type="GO" id="GO:0019960">
    <property type="term" value="F:C-X3-C chemokine binding"/>
    <property type="evidence" value="ECO:0007669"/>
    <property type="project" value="TreeGrafter"/>
</dbReference>
<keyword evidence="6" id="KW-1003">Cell membrane</keyword>
<dbReference type="InterPro" id="IPR032695">
    <property type="entry name" value="Integrin_dom_sf"/>
</dbReference>
<evidence type="ECO:0000259" key="28">
    <source>
        <dbReference type="SMART" id="SM00187"/>
    </source>
</evidence>
<evidence type="ECO:0000256" key="9">
    <source>
        <dbReference type="ARBA" id="ARBA00022553"/>
    </source>
</evidence>
<dbReference type="InterPro" id="IPR014836">
    <property type="entry name" value="Integrin_bsu_cyt_dom"/>
</dbReference>
<dbReference type="GO" id="GO:0005178">
    <property type="term" value="F:integrin binding"/>
    <property type="evidence" value="ECO:0007669"/>
    <property type="project" value="TreeGrafter"/>
</dbReference>
<dbReference type="GO" id="GO:0051094">
    <property type="term" value="P:positive regulation of developmental process"/>
    <property type="evidence" value="ECO:0007669"/>
    <property type="project" value="UniProtKB-ARBA"/>
</dbReference>
<dbReference type="GO" id="GO:0008305">
    <property type="term" value="C:integrin complex"/>
    <property type="evidence" value="ECO:0007669"/>
    <property type="project" value="TreeGrafter"/>
</dbReference>
<dbReference type="Pfam" id="PF17205">
    <property type="entry name" value="PSI_integrin"/>
    <property type="match status" value="1"/>
</dbReference>
<evidence type="ECO:0000256" key="17">
    <source>
        <dbReference type="ARBA" id="ARBA00022949"/>
    </source>
</evidence>
<keyword evidence="23" id="KW-0325">Glycoprotein</keyword>
<dbReference type="PANTHER" id="PTHR10082">
    <property type="entry name" value="INTEGRIN BETA SUBUNIT"/>
    <property type="match status" value="1"/>
</dbReference>
<dbReference type="Pfam" id="PF07974">
    <property type="entry name" value="EGF_2"/>
    <property type="match status" value="1"/>
</dbReference>
<feature type="domain" description="PSI" evidence="29">
    <location>
        <begin position="130"/>
        <end position="180"/>
    </location>
</feature>
<dbReference type="GO" id="GO:0055002">
    <property type="term" value="P:striated muscle cell development"/>
    <property type="evidence" value="ECO:0007669"/>
    <property type="project" value="UniProtKB-ARBA"/>
</dbReference>
<evidence type="ECO:0000313" key="33">
    <source>
        <dbReference type="Proteomes" id="UP001152622"/>
    </source>
</evidence>
<protein>
    <recommendedName>
        <fullName evidence="25">Integrin beta</fullName>
    </recommendedName>
</protein>
<keyword evidence="21" id="KW-1015">Disulfide bond</keyword>
<dbReference type="GO" id="GO:0030027">
    <property type="term" value="C:lamellipodium"/>
    <property type="evidence" value="ECO:0007669"/>
    <property type="project" value="UniProtKB-SubCell"/>
</dbReference>
<evidence type="ECO:0000256" key="13">
    <source>
        <dbReference type="ARBA" id="ARBA00022737"/>
    </source>
</evidence>
<keyword evidence="13" id="KW-0677">Repeat</keyword>
<evidence type="ECO:0000256" key="16">
    <source>
        <dbReference type="ARBA" id="ARBA00022889"/>
    </source>
</evidence>
<dbReference type="InterPro" id="IPR033760">
    <property type="entry name" value="Integrin_beta_N"/>
</dbReference>
<comment type="similarity">
    <text evidence="5 25">Belongs to the integrin beta chain family.</text>
</comment>
<dbReference type="GO" id="GO:0051130">
    <property type="term" value="P:positive regulation of cellular component organization"/>
    <property type="evidence" value="ECO:0007669"/>
    <property type="project" value="UniProtKB-ARBA"/>
</dbReference>
<evidence type="ECO:0000256" key="7">
    <source>
        <dbReference type="ARBA" id="ARBA00022536"/>
    </source>
</evidence>
<evidence type="ECO:0000256" key="10">
    <source>
        <dbReference type="ARBA" id="ARBA00022692"/>
    </source>
</evidence>
<evidence type="ECO:0000256" key="20">
    <source>
        <dbReference type="ARBA" id="ARBA00023136"/>
    </source>
</evidence>
<dbReference type="SUPFAM" id="SSF69179">
    <property type="entry name" value="Integrin domains"/>
    <property type="match status" value="1"/>
</dbReference>
<dbReference type="FunFam" id="2.10.25.10:FF:000155">
    <property type="entry name" value="Integrin beta"/>
    <property type="match status" value="1"/>
</dbReference>
<gene>
    <name evidence="32" type="ORF">SKAU_G00065680</name>
</gene>
<dbReference type="PROSITE" id="PS52047">
    <property type="entry name" value="I_EGF_2"/>
    <property type="match status" value="3"/>
</dbReference>
<dbReference type="SMART" id="SM00423">
    <property type="entry name" value="PSI"/>
    <property type="match status" value="1"/>
</dbReference>
<dbReference type="InterPro" id="IPR040622">
    <property type="entry name" value="EGF_integrin_1"/>
</dbReference>
<evidence type="ECO:0000259" key="30">
    <source>
        <dbReference type="SMART" id="SM01241"/>
    </source>
</evidence>
<dbReference type="Gene3D" id="3.30.1680.10">
    <property type="entry name" value="ligand-binding face of the semaphorins, domain 2"/>
    <property type="match status" value="1"/>
</dbReference>
<dbReference type="FunFam" id="2.10.25.10:FF:000098">
    <property type="entry name" value="Integrin beta"/>
    <property type="match status" value="1"/>
</dbReference>
<evidence type="ECO:0000256" key="11">
    <source>
        <dbReference type="ARBA" id="ARBA00022723"/>
    </source>
</evidence>
<keyword evidence="16 25" id="KW-0130">Cell adhesion</keyword>
<dbReference type="InterPro" id="IPR015812">
    <property type="entry name" value="Integrin_bsu"/>
</dbReference>
<dbReference type="InterPro" id="IPR057243">
    <property type="entry name" value="Integrin_I-EGF_CS"/>
</dbReference>
<dbReference type="GO" id="GO:0019901">
    <property type="term" value="F:protein kinase binding"/>
    <property type="evidence" value="ECO:0007669"/>
    <property type="project" value="TreeGrafter"/>
</dbReference>